<organism evidence="3 4">
    <name type="scientific">Actinomadura hallensis</name>
    <dbReference type="NCBI Taxonomy" id="337895"/>
    <lineage>
        <taxon>Bacteria</taxon>
        <taxon>Bacillati</taxon>
        <taxon>Actinomycetota</taxon>
        <taxon>Actinomycetes</taxon>
        <taxon>Streptosporangiales</taxon>
        <taxon>Thermomonosporaceae</taxon>
        <taxon>Actinomadura</taxon>
    </lineage>
</organism>
<evidence type="ECO:0000313" key="3">
    <source>
        <dbReference type="EMBL" id="TQM66979.1"/>
    </source>
</evidence>
<dbReference type="EMBL" id="VFPO01000001">
    <property type="protein sequence ID" value="TQM66979.1"/>
    <property type="molecule type" value="Genomic_DNA"/>
</dbReference>
<feature type="transmembrane region" description="Helical" evidence="1">
    <location>
        <begin position="21"/>
        <end position="40"/>
    </location>
</feature>
<reference evidence="3 4" key="1">
    <citation type="submission" date="2019-06" db="EMBL/GenBank/DDBJ databases">
        <title>Sequencing the genomes of 1000 actinobacteria strains.</title>
        <authorList>
            <person name="Klenk H.-P."/>
        </authorList>
    </citation>
    <scope>NUCLEOTIDE SEQUENCE [LARGE SCALE GENOMIC DNA]</scope>
    <source>
        <strain evidence="3 4">DSM 45043</strain>
    </source>
</reference>
<keyword evidence="1" id="KW-1133">Transmembrane helix</keyword>
<feature type="transmembrane region" description="Helical" evidence="1">
    <location>
        <begin position="46"/>
        <end position="63"/>
    </location>
</feature>
<protein>
    <submittedName>
        <fullName evidence="3">Uncharacterized protein DUF4190</fullName>
    </submittedName>
</protein>
<dbReference type="AlphaFoldDB" id="A0A543I8U2"/>
<feature type="domain" description="DUF4190" evidence="2">
    <location>
        <begin position="46"/>
        <end position="95"/>
    </location>
</feature>
<dbReference type="Proteomes" id="UP000316706">
    <property type="component" value="Unassembled WGS sequence"/>
</dbReference>
<accession>A0A543I8U2</accession>
<feature type="transmembrane region" description="Helical" evidence="1">
    <location>
        <begin position="84"/>
        <end position="111"/>
    </location>
</feature>
<sequence length="115" mass="12020">MTTAPRRRTEPTRNRPAKVSLTAAGFGVAALLNFATGIGWLNPPAFVAMAVLCGLIAIIAGHMGRRRGRRLDGDGRGTALLGLILGWLLLLICILATAVFFGLLAALAVLIDTVA</sequence>
<keyword evidence="1" id="KW-0812">Transmembrane</keyword>
<comment type="caution">
    <text evidence="3">The sequence shown here is derived from an EMBL/GenBank/DDBJ whole genome shotgun (WGS) entry which is preliminary data.</text>
</comment>
<keyword evidence="1" id="KW-0472">Membrane</keyword>
<dbReference type="InterPro" id="IPR025241">
    <property type="entry name" value="DUF4190"/>
</dbReference>
<evidence type="ECO:0000313" key="4">
    <source>
        <dbReference type="Proteomes" id="UP000316706"/>
    </source>
</evidence>
<gene>
    <name evidence="3" type="ORF">FHX41_0576</name>
</gene>
<keyword evidence="4" id="KW-1185">Reference proteome</keyword>
<evidence type="ECO:0000256" key="1">
    <source>
        <dbReference type="SAM" id="Phobius"/>
    </source>
</evidence>
<dbReference type="Pfam" id="PF13828">
    <property type="entry name" value="DUF4190"/>
    <property type="match status" value="1"/>
</dbReference>
<dbReference type="RefSeq" id="WP_185758583.1">
    <property type="nucleotide sequence ID" value="NZ_VFPO01000001.1"/>
</dbReference>
<name>A0A543I8U2_9ACTN</name>
<evidence type="ECO:0000259" key="2">
    <source>
        <dbReference type="Pfam" id="PF13828"/>
    </source>
</evidence>
<proteinExistence type="predicted"/>